<dbReference type="Gene3D" id="3.40.1010.10">
    <property type="entry name" value="Cobalt-precorrin-4 Transmethylase, Domain 1"/>
    <property type="match status" value="1"/>
</dbReference>
<feature type="domain" description="Tetrapyrrole methylase" evidence="7">
    <location>
        <begin position="4"/>
        <end position="201"/>
    </location>
</feature>
<dbReference type="PANTHER" id="PTHR46111:SF1">
    <property type="entry name" value="RIBOSOMAL RNA SMALL SUBUNIT METHYLTRANSFERASE I"/>
    <property type="match status" value="1"/>
</dbReference>
<evidence type="ECO:0000256" key="3">
    <source>
        <dbReference type="ARBA" id="ARBA00022603"/>
    </source>
</evidence>
<dbReference type="InterPro" id="IPR014776">
    <property type="entry name" value="4pyrrole_Mease_sub2"/>
</dbReference>
<name>A0A7C1HMR1_UNCKA</name>
<evidence type="ECO:0000256" key="5">
    <source>
        <dbReference type="ARBA" id="ARBA00022691"/>
    </source>
</evidence>
<keyword evidence="5 6" id="KW-0949">S-adenosyl-L-methionine</keyword>
<evidence type="ECO:0000256" key="2">
    <source>
        <dbReference type="ARBA" id="ARBA00022552"/>
    </source>
</evidence>
<dbReference type="EC" id="2.1.1.198" evidence="6"/>
<evidence type="ECO:0000313" key="8">
    <source>
        <dbReference type="EMBL" id="HDQ88736.1"/>
    </source>
</evidence>
<dbReference type="GO" id="GO:0070677">
    <property type="term" value="F:rRNA (cytosine-2'-O-)-methyltransferase activity"/>
    <property type="evidence" value="ECO:0007669"/>
    <property type="project" value="UniProtKB-UniRule"/>
</dbReference>
<dbReference type="NCBIfam" id="TIGR00096">
    <property type="entry name" value="16S rRNA (cytidine(1402)-2'-O)-methyltransferase"/>
    <property type="match status" value="1"/>
</dbReference>
<evidence type="ECO:0000256" key="6">
    <source>
        <dbReference type="HAMAP-Rule" id="MF_01877"/>
    </source>
</evidence>
<dbReference type="Pfam" id="PF00590">
    <property type="entry name" value="TP_methylase"/>
    <property type="match status" value="1"/>
</dbReference>
<comment type="caution">
    <text evidence="8">The sequence shown here is derived from an EMBL/GenBank/DDBJ whole genome shotgun (WGS) entry which is preliminary data.</text>
</comment>
<dbReference type="InterPro" id="IPR035996">
    <property type="entry name" value="4pyrrol_Methylase_sf"/>
</dbReference>
<dbReference type="CDD" id="cd11648">
    <property type="entry name" value="RsmI"/>
    <property type="match status" value="1"/>
</dbReference>
<dbReference type="GO" id="GO:0005737">
    <property type="term" value="C:cytoplasm"/>
    <property type="evidence" value="ECO:0007669"/>
    <property type="project" value="UniProtKB-SubCell"/>
</dbReference>
<proteinExistence type="inferred from homology"/>
<dbReference type="SUPFAM" id="SSF53790">
    <property type="entry name" value="Tetrapyrrole methylase"/>
    <property type="match status" value="1"/>
</dbReference>
<dbReference type="Proteomes" id="UP000886066">
    <property type="component" value="Unassembled WGS sequence"/>
</dbReference>
<dbReference type="FunFam" id="3.30.950.10:FF:000002">
    <property type="entry name" value="Ribosomal RNA small subunit methyltransferase I"/>
    <property type="match status" value="1"/>
</dbReference>
<dbReference type="InterPro" id="IPR014777">
    <property type="entry name" value="4pyrrole_Mease_sub1"/>
</dbReference>
<dbReference type="EMBL" id="DSDM01000071">
    <property type="protein sequence ID" value="HDQ88736.1"/>
    <property type="molecule type" value="Genomic_DNA"/>
</dbReference>
<dbReference type="PANTHER" id="PTHR46111">
    <property type="entry name" value="RIBOSOMAL RNA SMALL SUBUNIT METHYLTRANSFERASE I"/>
    <property type="match status" value="1"/>
</dbReference>
<dbReference type="Gene3D" id="3.30.950.10">
    <property type="entry name" value="Methyltransferase, Cobalt-precorrin-4 Transmethylase, Domain 2"/>
    <property type="match status" value="1"/>
</dbReference>
<dbReference type="InterPro" id="IPR000878">
    <property type="entry name" value="4pyrrol_Mease"/>
</dbReference>
<dbReference type="PIRSF" id="PIRSF005917">
    <property type="entry name" value="MTase_YraL"/>
    <property type="match status" value="1"/>
</dbReference>
<keyword evidence="4 6" id="KW-0808">Transferase</keyword>
<dbReference type="HAMAP" id="MF_01877">
    <property type="entry name" value="16SrRNA_methyltr_I"/>
    <property type="match status" value="1"/>
</dbReference>
<sequence length="227" mass="25235">MACLFVISTPIGNMEDISMRAVNTLKSVNLILSEDTRETQKILSQHQIETPQISYRDQNHDKVISHIKTLLEQDKDIVLVSDNGTPTISDPGFKLIRDIKLAGIPVSPIPGPSAVTAALSVSGLPTDNFTFLGFLPKKSSQIAKILLEFGNLPTTLVIYESPFRIRKLLEEIHKNLGNRVVCVAKDLTKKFESVETAPLEQFLTSENAPKEKGEYVVLVAKKDFKYE</sequence>
<evidence type="ECO:0000259" key="7">
    <source>
        <dbReference type="Pfam" id="PF00590"/>
    </source>
</evidence>
<comment type="function">
    <text evidence="6">Catalyzes the 2'-O-methylation of the ribose of cytidine 1402 (C1402) in 16S rRNA.</text>
</comment>
<evidence type="ECO:0000256" key="4">
    <source>
        <dbReference type="ARBA" id="ARBA00022679"/>
    </source>
</evidence>
<dbReference type="AlphaFoldDB" id="A0A7C1HMR1"/>
<protein>
    <recommendedName>
        <fullName evidence="6">Ribosomal RNA small subunit methyltransferase I</fullName>
        <ecNumber evidence="6">2.1.1.198</ecNumber>
    </recommendedName>
    <alternativeName>
        <fullName evidence="6">16S rRNA 2'-O-ribose C1402 methyltransferase</fullName>
    </alternativeName>
    <alternativeName>
        <fullName evidence="6">rRNA (cytidine-2'-O-)-methyltransferase RsmI</fullName>
    </alternativeName>
</protein>
<organism evidence="8">
    <name type="scientific">candidate division WWE3 bacterium</name>
    <dbReference type="NCBI Taxonomy" id="2053526"/>
    <lineage>
        <taxon>Bacteria</taxon>
        <taxon>Katanobacteria</taxon>
    </lineage>
</organism>
<comment type="similarity">
    <text evidence="6">Belongs to the methyltransferase superfamily. RsmI family.</text>
</comment>
<dbReference type="InterPro" id="IPR008189">
    <property type="entry name" value="rRNA_ssu_MeTfrase_I"/>
</dbReference>
<gene>
    <name evidence="6 8" type="primary">rsmI</name>
    <name evidence="8" type="ORF">ENN92_01150</name>
</gene>
<keyword evidence="2 6" id="KW-0698">rRNA processing</keyword>
<keyword evidence="3 6" id="KW-0489">Methyltransferase</keyword>
<accession>A0A7C1HMR1</accession>
<reference evidence="8" key="1">
    <citation type="journal article" date="2020" name="mSystems">
        <title>Genome- and Community-Level Interaction Insights into Carbon Utilization and Element Cycling Functions of Hydrothermarchaeota in Hydrothermal Sediment.</title>
        <authorList>
            <person name="Zhou Z."/>
            <person name="Liu Y."/>
            <person name="Xu W."/>
            <person name="Pan J."/>
            <person name="Luo Z.H."/>
            <person name="Li M."/>
        </authorList>
    </citation>
    <scope>NUCLEOTIDE SEQUENCE [LARGE SCALE GENOMIC DNA]</scope>
    <source>
        <strain evidence="8">SpSt-1219</strain>
    </source>
</reference>
<comment type="catalytic activity">
    <reaction evidence="6">
        <text>cytidine(1402) in 16S rRNA + S-adenosyl-L-methionine = 2'-O-methylcytidine(1402) in 16S rRNA + S-adenosyl-L-homocysteine + H(+)</text>
        <dbReference type="Rhea" id="RHEA:42924"/>
        <dbReference type="Rhea" id="RHEA-COMP:10285"/>
        <dbReference type="Rhea" id="RHEA-COMP:10286"/>
        <dbReference type="ChEBI" id="CHEBI:15378"/>
        <dbReference type="ChEBI" id="CHEBI:57856"/>
        <dbReference type="ChEBI" id="CHEBI:59789"/>
        <dbReference type="ChEBI" id="CHEBI:74495"/>
        <dbReference type="ChEBI" id="CHEBI:82748"/>
        <dbReference type="EC" id="2.1.1.198"/>
    </reaction>
</comment>
<evidence type="ECO:0000256" key="1">
    <source>
        <dbReference type="ARBA" id="ARBA00022490"/>
    </source>
</evidence>
<keyword evidence="1 6" id="KW-0963">Cytoplasm</keyword>
<comment type="subcellular location">
    <subcellularLocation>
        <location evidence="6">Cytoplasm</location>
    </subcellularLocation>
</comment>